<evidence type="ECO:0000313" key="2">
    <source>
        <dbReference type="EMBL" id="KAF2502826.1"/>
    </source>
</evidence>
<keyword evidence="3" id="KW-1185">Reference proteome</keyword>
<organism evidence="2 3">
    <name type="scientific">Lophium mytilinum</name>
    <dbReference type="NCBI Taxonomy" id="390894"/>
    <lineage>
        <taxon>Eukaryota</taxon>
        <taxon>Fungi</taxon>
        <taxon>Dikarya</taxon>
        <taxon>Ascomycota</taxon>
        <taxon>Pezizomycotina</taxon>
        <taxon>Dothideomycetes</taxon>
        <taxon>Pleosporomycetidae</taxon>
        <taxon>Mytilinidiales</taxon>
        <taxon>Mytilinidiaceae</taxon>
        <taxon>Lophium</taxon>
    </lineage>
</organism>
<dbReference type="EMBL" id="MU004181">
    <property type="protein sequence ID" value="KAF2502826.1"/>
    <property type="molecule type" value="Genomic_DNA"/>
</dbReference>
<dbReference type="AlphaFoldDB" id="A0A6A6REH9"/>
<gene>
    <name evidence="2" type="ORF">BU16DRAFT_20147</name>
</gene>
<sequence>MTSHVDTAVELLSNGRTSSIRPEPQFTPRSSFRKQRLGIRSTCRSVHSCCGQEVPTPPYIRHSAPRRRDSAFLLQVGAANQSIRLGVGRLPRSGRGVESRQPHVFAPGCFYSDRSPDRTGRVSDNPWCSEQLLVISSYAMSRQAGLGFSLPRLAASFYYSHLSPSPIHIKACFPAFLLSANVLALLSSGPELSYAIQPPSPFTPRTL</sequence>
<protein>
    <submittedName>
        <fullName evidence="2">Uncharacterized protein</fullName>
    </submittedName>
</protein>
<name>A0A6A6REH9_9PEZI</name>
<reference evidence="2" key="1">
    <citation type="journal article" date="2020" name="Stud. Mycol.">
        <title>101 Dothideomycetes genomes: a test case for predicting lifestyles and emergence of pathogens.</title>
        <authorList>
            <person name="Haridas S."/>
            <person name="Albert R."/>
            <person name="Binder M."/>
            <person name="Bloem J."/>
            <person name="Labutti K."/>
            <person name="Salamov A."/>
            <person name="Andreopoulos B."/>
            <person name="Baker S."/>
            <person name="Barry K."/>
            <person name="Bills G."/>
            <person name="Bluhm B."/>
            <person name="Cannon C."/>
            <person name="Castanera R."/>
            <person name="Culley D."/>
            <person name="Daum C."/>
            <person name="Ezra D."/>
            <person name="Gonzalez J."/>
            <person name="Henrissat B."/>
            <person name="Kuo A."/>
            <person name="Liang C."/>
            <person name="Lipzen A."/>
            <person name="Lutzoni F."/>
            <person name="Magnuson J."/>
            <person name="Mondo S."/>
            <person name="Nolan M."/>
            <person name="Ohm R."/>
            <person name="Pangilinan J."/>
            <person name="Park H.-J."/>
            <person name="Ramirez L."/>
            <person name="Alfaro M."/>
            <person name="Sun H."/>
            <person name="Tritt A."/>
            <person name="Yoshinaga Y."/>
            <person name="Zwiers L.-H."/>
            <person name="Turgeon B."/>
            <person name="Goodwin S."/>
            <person name="Spatafora J."/>
            <person name="Crous P."/>
            <person name="Grigoriev I."/>
        </authorList>
    </citation>
    <scope>NUCLEOTIDE SEQUENCE</scope>
    <source>
        <strain evidence="2">CBS 269.34</strain>
    </source>
</reference>
<feature type="region of interest" description="Disordered" evidence="1">
    <location>
        <begin position="12"/>
        <end position="31"/>
    </location>
</feature>
<accession>A0A6A6REH9</accession>
<dbReference type="Proteomes" id="UP000799750">
    <property type="component" value="Unassembled WGS sequence"/>
</dbReference>
<evidence type="ECO:0000256" key="1">
    <source>
        <dbReference type="SAM" id="MobiDB-lite"/>
    </source>
</evidence>
<evidence type="ECO:0000313" key="3">
    <source>
        <dbReference type="Proteomes" id="UP000799750"/>
    </source>
</evidence>
<proteinExistence type="predicted"/>